<name>A0A343TJV5_9EURY</name>
<organism evidence="1 2">
    <name type="scientific">Halalkaliarchaeum desulfuricum</name>
    <dbReference type="NCBI Taxonomy" id="2055893"/>
    <lineage>
        <taxon>Archaea</taxon>
        <taxon>Methanobacteriati</taxon>
        <taxon>Methanobacteriota</taxon>
        <taxon>Stenosarchaea group</taxon>
        <taxon>Halobacteria</taxon>
        <taxon>Halobacteriales</taxon>
        <taxon>Haloferacaceae</taxon>
        <taxon>Halalkaliarchaeum</taxon>
    </lineage>
</organism>
<dbReference type="Proteomes" id="UP000263012">
    <property type="component" value="Chromosome"/>
</dbReference>
<proteinExistence type="predicted"/>
<sequence length="176" mass="19403">MTEVDVLMTVVDNNVLSALAKIDRLQLLPEVFDAVGTPTAVISELDRAKAIGYEFVTRLDEIKSHNGGWLTILTPTQTELQLADDIQDHALSMTDAQCLAIAAERNRRLVTDDAHVGTIGQQRGIPIWDLTLFLKAAIQVDAIETADELAAIRDELRRSDGYRFSPADEEALFGEL</sequence>
<gene>
    <name evidence="1" type="ORF">AArcSl_1749</name>
</gene>
<dbReference type="InterPro" id="IPR029060">
    <property type="entry name" value="PIN-like_dom_sf"/>
</dbReference>
<dbReference type="EMBL" id="CP025066">
    <property type="protein sequence ID" value="AUX09377.1"/>
    <property type="molecule type" value="Genomic_DNA"/>
</dbReference>
<dbReference type="SUPFAM" id="SSF88723">
    <property type="entry name" value="PIN domain-like"/>
    <property type="match status" value="1"/>
</dbReference>
<dbReference type="KEGG" id="hdf:AArcSl_1749"/>
<evidence type="ECO:0000313" key="2">
    <source>
        <dbReference type="Proteomes" id="UP000263012"/>
    </source>
</evidence>
<dbReference type="InterPro" id="IPR021799">
    <property type="entry name" value="PIN-like_prokaryotic"/>
</dbReference>
<evidence type="ECO:0008006" key="3">
    <source>
        <dbReference type="Google" id="ProtNLM"/>
    </source>
</evidence>
<dbReference type="Pfam" id="PF11848">
    <property type="entry name" value="DUF3368"/>
    <property type="match status" value="1"/>
</dbReference>
<dbReference type="PANTHER" id="PTHR39550:SF1">
    <property type="entry name" value="SLL0658 PROTEIN"/>
    <property type="match status" value="1"/>
</dbReference>
<protein>
    <recommendedName>
        <fullName evidence="3">PIN domain-containing protein</fullName>
    </recommendedName>
</protein>
<keyword evidence="2" id="KW-1185">Reference proteome</keyword>
<evidence type="ECO:0000313" key="1">
    <source>
        <dbReference type="EMBL" id="AUX09377.1"/>
    </source>
</evidence>
<reference evidence="2" key="1">
    <citation type="submission" date="2017-11" db="EMBL/GenBank/DDBJ databases">
        <title>Phenotypic and genomic properties of facultatively anaerobic sulfur-reducing natronoarchaea from hypersaline soda lakes.</title>
        <authorList>
            <person name="Sorokin D.Y."/>
            <person name="Kublanov I.V."/>
            <person name="Roman P."/>
            <person name="Sinninghe Damste J.S."/>
            <person name="Golyshin P.N."/>
            <person name="Rojo D."/>
            <person name="Ciordia S."/>
            <person name="Mena M.D.C."/>
            <person name="Ferrer M."/>
            <person name="Messina E."/>
            <person name="Smedile F."/>
            <person name="La Spada G."/>
            <person name="La Cono V."/>
            <person name="Yakimov M.M."/>
        </authorList>
    </citation>
    <scope>NUCLEOTIDE SEQUENCE [LARGE SCALE GENOMIC DNA]</scope>
    <source>
        <strain evidence="2">AArc-Sl</strain>
    </source>
</reference>
<accession>A0A343TJV5</accession>
<dbReference type="PANTHER" id="PTHR39550">
    <property type="entry name" value="SLL0658 PROTEIN"/>
    <property type="match status" value="1"/>
</dbReference>
<dbReference type="AlphaFoldDB" id="A0A343TJV5"/>